<proteinExistence type="predicted"/>
<feature type="domain" description="Acyl-protein synthetase LuxE" evidence="1">
    <location>
        <begin position="20"/>
        <end position="345"/>
    </location>
</feature>
<protein>
    <submittedName>
        <fullName evidence="2">Long-chain-fatty-acid--luciferin-component ligase</fullName>
        <ecNumber evidence="2">6.2.1.19</ecNumber>
    </submittedName>
</protein>
<dbReference type="GO" id="GO:0008218">
    <property type="term" value="P:bioluminescence"/>
    <property type="evidence" value="ECO:0007669"/>
    <property type="project" value="InterPro"/>
</dbReference>
<reference evidence="2" key="1">
    <citation type="submission" date="2020-02" db="EMBL/GenBank/DDBJ databases">
        <authorList>
            <person name="Meier V. D."/>
        </authorList>
    </citation>
    <scope>NUCLEOTIDE SEQUENCE</scope>
    <source>
        <strain evidence="2">AVDCRST_MAG68</strain>
    </source>
</reference>
<dbReference type="EC" id="6.2.1.19" evidence="2"/>
<dbReference type="SUPFAM" id="SSF56801">
    <property type="entry name" value="Acetyl-CoA synthetase-like"/>
    <property type="match status" value="1"/>
</dbReference>
<organism evidence="2">
    <name type="scientific">uncultured Gemmatimonadota bacterium</name>
    <dbReference type="NCBI Taxonomy" id="203437"/>
    <lineage>
        <taxon>Bacteria</taxon>
        <taxon>Pseudomonadati</taxon>
        <taxon>Gemmatimonadota</taxon>
        <taxon>environmental samples</taxon>
    </lineage>
</organism>
<keyword evidence="2" id="KW-0436">Ligase</keyword>
<gene>
    <name evidence="2" type="ORF">AVDCRST_MAG68-4574</name>
</gene>
<dbReference type="InterPro" id="IPR007534">
    <property type="entry name" value="LuxE"/>
</dbReference>
<dbReference type="Pfam" id="PF04443">
    <property type="entry name" value="LuxE"/>
    <property type="match status" value="1"/>
</dbReference>
<dbReference type="AlphaFoldDB" id="A0A6J4MKV1"/>
<evidence type="ECO:0000313" key="2">
    <source>
        <dbReference type="EMBL" id="CAA9362645.1"/>
    </source>
</evidence>
<sequence length="352" mass="37263">MIREGEIGEAGFDELAQGVFAHQFACNGPYRLFCERRGATPETVGSWEEIPAVPTDAFKAAALVCGDPAWAAATFRTSGTTAGAERRGTHYMPELALYDAALRAGFRAHLLPDGARPRFVSLVPRADEVHDSSLSHMAAEVIGDFGGEGSGYFISADFGIAHEALAGAVAAAEGPVCVLGTAFALVHALDAMVARGERFQLPQGSRVMDTGGFKGRSREVTRAELYGAIQERLGIAPEWCVNEYGMTEMSSQFYDGAAGSAPADPSARLHAGPAWVRTRATDPETLRILPHGEVGVLRHWDLANLGSVACIQTSDLGVTSPGGFRVLGRAQGAEARGCSLAMDDLLSALRER</sequence>
<dbReference type="GO" id="GO:0047474">
    <property type="term" value="F:long-chain fatty acid--protein ligase activity"/>
    <property type="evidence" value="ECO:0007669"/>
    <property type="project" value="UniProtKB-EC"/>
</dbReference>
<dbReference type="EMBL" id="CADCTW010000209">
    <property type="protein sequence ID" value="CAA9362645.1"/>
    <property type="molecule type" value="Genomic_DNA"/>
</dbReference>
<dbReference type="Gene3D" id="3.40.50.12780">
    <property type="entry name" value="N-terminal domain of ligase-like"/>
    <property type="match status" value="1"/>
</dbReference>
<name>A0A6J4MKV1_9BACT</name>
<dbReference type="InterPro" id="IPR042099">
    <property type="entry name" value="ANL_N_sf"/>
</dbReference>
<accession>A0A6J4MKV1</accession>
<evidence type="ECO:0000259" key="1">
    <source>
        <dbReference type="Pfam" id="PF04443"/>
    </source>
</evidence>